<dbReference type="InterPro" id="IPR007197">
    <property type="entry name" value="rSAM"/>
</dbReference>
<dbReference type="PROSITE" id="PS51918">
    <property type="entry name" value="RADICAL_SAM"/>
    <property type="match status" value="1"/>
</dbReference>
<keyword evidence="3" id="KW-1185">Reference proteome</keyword>
<sequence>MKLSRKLKRILPRVQKPARYVGGEWGSVVKDRDSVDLRFGMCFPDTYEVGMSHLGSRILYGLLNAQDGVWCERVFAPWIDMEDEMRAAGIPLYGLESGDSIAELDILGFTLQYELSFTNILNMLDLGGIPVYASERKGLKNLVICGGPCAYNPEPLAPFIDAFQIGDGEEIMIEFTDLYRQAKREGWSKDEFLRRACHIEGVYVPSLYDVSYNGDGTVKAVTPKDGAPAFIQKRIVRDLDSMYYPESFVVPSTDIVFDRAMVELFRGCPRGCRFCQAGHTYRPLRKKSAETLLRQAEAVLEHSGYEEISLSSLSTSDYSELPELADKLLDFCEARRVSLSLPSLRADSFSLELMERVQKVRKSGLTFAAEAGSQRLRDVINKNLTADDLLNACTYAFKGGWNNVKLYFMMGLPTETNEDFDEMAQLCRDIAYCWKCNTPNKARGVRITASASCFVPKPQTPFQWDAQVTKEELDEKTAYLRVVMKTKNVTFRWHDSDTSYLEAVFARGDRRTADALYTAWKSGCKMDGWDQCFDYNKWLDAFRACGLDPAFYANRQRPLDEVFPWDHIGCGTSKEHLKREWERSRRAEPTPSCLEKCAGCGAASLMKGCACHV</sequence>
<accession>A0A252F717</accession>
<dbReference type="PANTHER" id="PTHR42731:SF1">
    <property type="entry name" value="RADICAL SAM DOMAIN PROTEIN"/>
    <property type="match status" value="1"/>
</dbReference>
<evidence type="ECO:0000313" key="3">
    <source>
        <dbReference type="Proteomes" id="UP000194903"/>
    </source>
</evidence>
<dbReference type="InterPro" id="IPR023404">
    <property type="entry name" value="rSAM_horseshoe"/>
</dbReference>
<dbReference type="SMART" id="SM00729">
    <property type="entry name" value="Elp3"/>
    <property type="match status" value="1"/>
</dbReference>
<dbReference type="InterPro" id="IPR058240">
    <property type="entry name" value="rSAM_sf"/>
</dbReference>
<gene>
    <name evidence="2" type="ORF">CBW42_03150</name>
</gene>
<dbReference type="Proteomes" id="UP000194903">
    <property type="component" value="Unassembled WGS sequence"/>
</dbReference>
<dbReference type="InterPro" id="IPR023862">
    <property type="entry name" value="CHP03960_rSAM"/>
</dbReference>
<protein>
    <submittedName>
        <fullName evidence="2">B12-binding domain-containing radical SAM protein</fullName>
    </submittedName>
</protein>
<dbReference type="Gene3D" id="3.80.30.20">
    <property type="entry name" value="tm_1862 like domain"/>
    <property type="match status" value="1"/>
</dbReference>
<dbReference type="NCBIfam" id="TIGR03960">
    <property type="entry name" value="rSAM_fuse_unch"/>
    <property type="match status" value="1"/>
</dbReference>
<organism evidence="2 3">
    <name type="scientific">Butyricicoccus porcorum</name>
    <dbReference type="NCBI Taxonomy" id="1945634"/>
    <lineage>
        <taxon>Bacteria</taxon>
        <taxon>Bacillati</taxon>
        <taxon>Bacillota</taxon>
        <taxon>Clostridia</taxon>
        <taxon>Eubacteriales</taxon>
        <taxon>Butyricicoccaceae</taxon>
        <taxon>Butyricicoccus</taxon>
    </lineage>
</organism>
<dbReference type="EMBL" id="NHOC01000002">
    <property type="protein sequence ID" value="OUM21575.1"/>
    <property type="molecule type" value="Genomic_DNA"/>
</dbReference>
<comment type="caution">
    <text evidence="2">The sequence shown here is derived from an EMBL/GenBank/DDBJ whole genome shotgun (WGS) entry which is preliminary data.</text>
</comment>
<proteinExistence type="predicted"/>
<dbReference type="GO" id="GO:0003824">
    <property type="term" value="F:catalytic activity"/>
    <property type="evidence" value="ECO:0007669"/>
    <property type="project" value="InterPro"/>
</dbReference>
<evidence type="ECO:0000259" key="1">
    <source>
        <dbReference type="PROSITE" id="PS51918"/>
    </source>
</evidence>
<dbReference type="Pfam" id="PF19864">
    <property type="entry name" value="Radical_SAM_N2"/>
    <property type="match status" value="1"/>
</dbReference>
<evidence type="ECO:0000313" key="2">
    <source>
        <dbReference type="EMBL" id="OUM21575.1"/>
    </source>
</evidence>
<dbReference type="InterPro" id="IPR006638">
    <property type="entry name" value="Elp3/MiaA/NifB-like_rSAM"/>
</dbReference>
<dbReference type="Pfam" id="PF04055">
    <property type="entry name" value="Radical_SAM"/>
    <property type="match status" value="1"/>
</dbReference>
<name>A0A252F717_9FIRM</name>
<dbReference type="CDD" id="cd01335">
    <property type="entry name" value="Radical_SAM"/>
    <property type="match status" value="1"/>
</dbReference>
<dbReference type="OrthoDB" id="9806827at2"/>
<reference evidence="2 3" key="1">
    <citation type="submission" date="2017-05" db="EMBL/GenBank/DDBJ databases">
        <title>Butyricicoccus porcorum sp. nov. a butyrate-producing bacterium from the swine intestinal tract.</title>
        <authorList>
            <person name="Trachsel J."/>
            <person name="Humphrey S."/>
            <person name="Allen H.K."/>
        </authorList>
    </citation>
    <scope>NUCLEOTIDE SEQUENCE [LARGE SCALE GENOMIC DNA]</scope>
    <source>
        <strain evidence="2">BB10</strain>
    </source>
</reference>
<dbReference type="RefSeq" id="WP_087017655.1">
    <property type="nucleotide sequence ID" value="NZ_CP178353.1"/>
</dbReference>
<dbReference type="AlphaFoldDB" id="A0A252F717"/>
<dbReference type="SUPFAM" id="SSF102114">
    <property type="entry name" value="Radical SAM enzymes"/>
    <property type="match status" value="1"/>
</dbReference>
<feature type="domain" description="Radical SAM core" evidence="1">
    <location>
        <begin position="254"/>
        <end position="492"/>
    </location>
</feature>
<dbReference type="InterPro" id="IPR045784">
    <property type="entry name" value="Radical_SAM_N2"/>
</dbReference>
<dbReference type="GO" id="GO:0051536">
    <property type="term" value="F:iron-sulfur cluster binding"/>
    <property type="evidence" value="ECO:0007669"/>
    <property type="project" value="InterPro"/>
</dbReference>
<dbReference type="PANTHER" id="PTHR42731">
    <property type="entry name" value="SLL1084 PROTEIN"/>
    <property type="match status" value="1"/>
</dbReference>
<dbReference type="SFLD" id="SFLDG01082">
    <property type="entry name" value="B12-binding_domain_containing"/>
    <property type="match status" value="1"/>
</dbReference>
<dbReference type="SFLD" id="SFLDS00029">
    <property type="entry name" value="Radical_SAM"/>
    <property type="match status" value="1"/>
</dbReference>